<feature type="compositionally biased region" description="Basic and acidic residues" evidence="2">
    <location>
        <begin position="13"/>
        <end position="22"/>
    </location>
</feature>
<dbReference type="OrthoDB" id="3918393at2759"/>
<proteinExistence type="predicted"/>
<dbReference type="EMBL" id="VIGI01000002">
    <property type="protein sequence ID" value="KAB8303563.1"/>
    <property type="molecule type" value="Genomic_DNA"/>
</dbReference>
<sequence length="485" mass="55232">MPTRAETPPSDPSFRRDIHIHTDSSSIDSESPHNNRLQSTPTHAPLTILSSSAMNMPHLNTDPSLLKSSTGTIRSVPSDDSRLGTNSPDSPTVQSHLQSDSTLSTTPRKTSQNSINGSKPPLSRQNPSAIGVPRGVVRSISTEFGPTKYSSSNVHVVEDSSANDGEDFNSAIGKANLGKSGRVIERLTKENDMLKRDVKIERLRAEEALDQARLAESRFAQENEEWERKLRDAAMNSTVLKRRERQLADAKEKIDAERLKAEKATESELFWKAEMEKLEKECKAKVEEAQSRAELYEERNNIMTNHWKDQEKQATRTVAKLEKEIKTIVNERRADDEKITMLKRLAEQQSDQLKTLQKEKDDVDRKYEDYKAEKENSLVEIKENAMKQEKANDEILAETQKVLGELKWALNVKNQSNSLGSKYYLFHLVFRISKRTLVICFQTTPHYDIIMKRSSDTKDCISLEKLDIFYFLLLYIRNYGFGLPG</sequence>
<evidence type="ECO:0000313" key="4">
    <source>
        <dbReference type="Proteomes" id="UP000326757"/>
    </source>
</evidence>
<evidence type="ECO:0008006" key="5">
    <source>
        <dbReference type="Google" id="ProtNLM"/>
    </source>
</evidence>
<keyword evidence="4" id="KW-1185">Reference proteome</keyword>
<evidence type="ECO:0000256" key="1">
    <source>
        <dbReference type="SAM" id="Coils"/>
    </source>
</evidence>
<feature type="compositionally biased region" description="Polar residues" evidence="2">
    <location>
        <begin position="83"/>
        <end position="128"/>
    </location>
</feature>
<feature type="coiled-coil region" evidence="1">
    <location>
        <begin position="184"/>
        <end position="398"/>
    </location>
</feature>
<keyword evidence="1" id="KW-0175">Coiled coil</keyword>
<gene>
    <name evidence="3" type="ORF">EYC80_004968</name>
</gene>
<dbReference type="AlphaFoldDB" id="A0A5N6KIG1"/>
<reference evidence="3 4" key="1">
    <citation type="submission" date="2019-06" db="EMBL/GenBank/DDBJ databases">
        <title>Genome Sequence of the Brown Rot Fungal Pathogen Monilinia laxa.</title>
        <authorList>
            <person name="De Miccolis Angelini R.M."/>
            <person name="Landi L."/>
            <person name="Abate D."/>
            <person name="Pollastro S."/>
            <person name="Romanazzi G."/>
            <person name="Faretra F."/>
        </authorList>
    </citation>
    <scope>NUCLEOTIDE SEQUENCE [LARGE SCALE GENOMIC DNA]</scope>
    <source>
        <strain evidence="3 4">Mlax316</strain>
    </source>
</reference>
<protein>
    <recommendedName>
        <fullName evidence="5">SWI5-dependent HO expression protein 3</fullName>
    </recommendedName>
</protein>
<evidence type="ECO:0000313" key="3">
    <source>
        <dbReference type="EMBL" id="KAB8303563.1"/>
    </source>
</evidence>
<accession>A0A5N6KIG1</accession>
<feature type="region of interest" description="Disordered" evidence="2">
    <location>
        <begin position="1"/>
        <end position="133"/>
    </location>
</feature>
<evidence type="ECO:0000256" key="2">
    <source>
        <dbReference type="SAM" id="MobiDB-lite"/>
    </source>
</evidence>
<organism evidence="3 4">
    <name type="scientific">Monilinia laxa</name>
    <name type="common">Brown rot fungus</name>
    <name type="synonym">Sclerotinia laxa</name>
    <dbReference type="NCBI Taxonomy" id="61186"/>
    <lineage>
        <taxon>Eukaryota</taxon>
        <taxon>Fungi</taxon>
        <taxon>Dikarya</taxon>
        <taxon>Ascomycota</taxon>
        <taxon>Pezizomycotina</taxon>
        <taxon>Leotiomycetes</taxon>
        <taxon>Helotiales</taxon>
        <taxon>Sclerotiniaceae</taxon>
        <taxon>Monilinia</taxon>
    </lineage>
</organism>
<feature type="compositionally biased region" description="Polar residues" evidence="2">
    <location>
        <begin position="34"/>
        <end position="54"/>
    </location>
</feature>
<comment type="caution">
    <text evidence="3">The sequence shown here is derived from an EMBL/GenBank/DDBJ whole genome shotgun (WGS) entry which is preliminary data.</text>
</comment>
<name>A0A5N6KIG1_MONLA</name>
<dbReference type="Proteomes" id="UP000326757">
    <property type="component" value="Unassembled WGS sequence"/>
</dbReference>
<feature type="compositionally biased region" description="Polar residues" evidence="2">
    <location>
        <begin position="61"/>
        <end position="75"/>
    </location>
</feature>